<dbReference type="KEGG" id="ppai:E1956_14815"/>
<dbReference type="InterPro" id="IPR007047">
    <property type="entry name" value="Flp_Fap"/>
</dbReference>
<gene>
    <name evidence="2" type="ORF">E1956_14815</name>
</gene>
<sequence length="56" mass="5934">MKTIIVRAQRFLNDESGVTAIEYGLIAASIAIVILVSVQLVGTNLNKVFSDIAADA</sequence>
<dbReference type="RefSeq" id="WP_134750009.1">
    <property type="nucleotide sequence ID" value="NZ_CP038148.1"/>
</dbReference>
<keyword evidence="1" id="KW-0472">Membrane</keyword>
<reference evidence="2 3" key="1">
    <citation type="submission" date="2019-03" db="EMBL/GenBank/DDBJ databases">
        <title>Paraburkholderia sp. 7MH5, isolated from subtropical forest soil.</title>
        <authorList>
            <person name="Gao Z.-H."/>
            <person name="Qiu L.-H."/>
        </authorList>
    </citation>
    <scope>NUCLEOTIDE SEQUENCE [LARGE SCALE GENOMIC DNA]</scope>
    <source>
        <strain evidence="2 3">7MH5</strain>
    </source>
</reference>
<evidence type="ECO:0000313" key="2">
    <source>
        <dbReference type="EMBL" id="QBQ98317.1"/>
    </source>
</evidence>
<proteinExistence type="predicted"/>
<feature type="transmembrane region" description="Helical" evidence="1">
    <location>
        <begin position="20"/>
        <end position="41"/>
    </location>
</feature>
<keyword evidence="3" id="KW-1185">Reference proteome</keyword>
<keyword evidence="1" id="KW-0812">Transmembrane</keyword>
<dbReference type="Pfam" id="PF04964">
    <property type="entry name" value="Flp_Fap"/>
    <property type="match status" value="1"/>
</dbReference>
<organism evidence="2 3">
    <name type="scientific">Paraburkholderia pallida</name>
    <dbReference type="NCBI Taxonomy" id="2547399"/>
    <lineage>
        <taxon>Bacteria</taxon>
        <taxon>Pseudomonadati</taxon>
        <taxon>Pseudomonadota</taxon>
        <taxon>Betaproteobacteria</taxon>
        <taxon>Burkholderiales</taxon>
        <taxon>Burkholderiaceae</taxon>
        <taxon>Paraburkholderia</taxon>
    </lineage>
</organism>
<accession>A0A4P7CT68</accession>
<dbReference type="Proteomes" id="UP000295727">
    <property type="component" value="Chromosome 1"/>
</dbReference>
<evidence type="ECO:0000256" key="1">
    <source>
        <dbReference type="SAM" id="Phobius"/>
    </source>
</evidence>
<evidence type="ECO:0000313" key="3">
    <source>
        <dbReference type="Proteomes" id="UP000295727"/>
    </source>
</evidence>
<dbReference type="EMBL" id="CP038148">
    <property type="protein sequence ID" value="QBQ98317.1"/>
    <property type="molecule type" value="Genomic_DNA"/>
</dbReference>
<protein>
    <submittedName>
        <fullName evidence="2">Flp family type IVb pilin</fullName>
    </submittedName>
</protein>
<dbReference type="AlphaFoldDB" id="A0A4P7CT68"/>
<keyword evidence="1" id="KW-1133">Transmembrane helix</keyword>
<name>A0A4P7CT68_9BURK</name>